<feature type="binding site" evidence="12">
    <location>
        <position position="387"/>
    </location>
    <ligand>
        <name>Zn(2+)</name>
        <dbReference type="ChEBI" id="CHEBI:29105"/>
        <label>2</label>
    </ligand>
</feature>
<dbReference type="InterPro" id="IPR019786">
    <property type="entry name" value="Zinc_finger_PHD-type_CS"/>
</dbReference>
<evidence type="ECO:0000256" key="6">
    <source>
        <dbReference type="ARBA" id="ARBA00022833"/>
    </source>
</evidence>
<dbReference type="InterPro" id="IPR019787">
    <property type="entry name" value="Znf_PHD-finger"/>
</dbReference>
<dbReference type="InterPro" id="IPR013083">
    <property type="entry name" value="Znf_RING/FYVE/PHD"/>
</dbReference>
<dbReference type="PROSITE" id="PS01359">
    <property type="entry name" value="ZF_PHD_1"/>
    <property type="match status" value="1"/>
</dbReference>
<keyword evidence="10 14" id="KW-0539">Nucleus</keyword>
<dbReference type="Proteomes" id="UP001209878">
    <property type="component" value="Unassembled WGS sequence"/>
</dbReference>
<evidence type="ECO:0000256" key="9">
    <source>
        <dbReference type="ARBA" id="ARBA00023163"/>
    </source>
</evidence>
<evidence type="ECO:0000256" key="3">
    <source>
        <dbReference type="ARBA" id="ARBA00022604"/>
    </source>
</evidence>
<evidence type="ECO:0000256" key="15">
    <source>
        <dbReference type="SAM" id="MobiDB-lite"/>
    </source>
</evidence>
<dbReference type="SMART" id="SM00249">
    <property type="entry name" value="PHD"/>
    <property type="match status" value="1"/>
</dbReference>
<evidence type="ECO:0000256" key="10">
    <source>
        <dbReference type="ARBA" id="ARBA00023242"/>
    </source>
</evidence>
<comment type="function">
    <text evidence="14">Component of an histone acetyltransferase complex.</text>
</comment>
<evidence type="ECO:0000256" key="1">
    <source>
        <dbReference type="ARBA" id="ARBA00004123"/>
    </source>
</evidence>
<dbReference type="GO" id="GO:0006325">
    <property type="term" value="P:chromatin organization"/>
    <property type="evidence" value="ECO:0007669"/>
    <property type="project" value="UniProtKB-KW"/>
</dbReference>
<dbReference type="CDD" id="cd16858">
    <property type="entry name" value="ING_ING3_Yng2p"/>
    <property type="match status" value="1"/>
</dbReference>
<keyword evidence="18" id="KW-1185">Reference proteome</keyword>
<comment type="caution">
    <text evidence="17">The sequence shown here is derived from an EMBL/GenBank/DDBJ whole genome shotgun (WGS) entry which is preliminary data.</text>
</comment>
<dbReference type="PANTHER" id="PTHR10333:SF103">
    <property type="entry name" value="INHIBITOR OF GROWTH PROTEIN 3"/>
    <property type="match status" value="1"/>
</dbReference>
<evidence type="ECO:0000256" key="7">
    <source>
        <dbReference type="ARBA" id="ARBA00022853"/>
    </source>
</evidence>
<comment type="similarity">
    <text evidence="2 14">Belongs to the ING family.</text>
</comment>
<protein>
    <recommendedName>
        <fullName evidence="14">Inhibitor of growth protein</fullName>
    </recommendedName>
</protein>
<feature type="binding site" evidence="12">
    <location>
        <position position="368"/>
    </location>
    <ligand>
        <name>Zn(2+)</name>
        <dbReference type="ChEBI" id="CHEBI:29105"/>
        <label>1</label>
    </ligand>
</feature>
<dbReference type="InterPro" id="IPR042020">
    <property type="entry name" value="ING3_PHD"/>
</dbReference>
<dbReference type="EMBL" id="JAODUO010000154">
    <property type="protein sequence ID" value="KAK2187789.1"/>
    <property type="molecule type" value="Genomic_DNA"/>
</dbReference>
<dbReference type="GO" id="GO:0035267">
    <property type="term" value="C:NuA4 histone acetyltransferase complex"/>
    <property type="evidence" value="ECO:0007669"/>
    <property type="project" value="TreeGrafter"/>
</dbReference>
<dbReference type="InterPro" id="IPR011011">
    <property type="entry name" value="Znf_FYVE_PHD"/>
</dbReference>
<dbReference type="GO" id="GO:0008270">
    <property type="term" value="F:zinc ion binding"/>
    <property type="evidence" value="ECO:0007669"/>
    <property type="project" value="UniProtKB-KW"/>
</dbReference>
<comment type="subcellular location">
    <subcellularLocation>
        <location evidence="1 14">Nucleus</location>
    </subcellularLocation>
</comment>
<evidence type="ECO:0000256" key="2">
    <source>
        <dbReference type="ARBA" id="ARBA00010210"/>
    </source>
</evidence>
<evidence type="ECO:0000256" key="5">
    <source>
        <dbReference type="ARBA" id="ARBA00022771"/>
    </source>
</evidence>
<feature type="binding site" evidence="12">
    <location>
        <position position="384"/>
    </location>
    <ligand>
        <name>Zn(2+)</name>
        <dbReference type="ChEBI" id="CHEBI:29105"/>
        <label>2</label>
    </ligand>
</feature>
<comment type="subunit">
    <text evidence="14">Component of an histone acetyltransferase complex. Interacts with H3K4me3 and to a lesser extent with H3K4me2.</text>
</comment>
<proteinExistence type="inferred from homology"/>
<feature type="compositionally biased region" description="Pro residues" evidence="15">
    <location>
        <begin position="303"/>
        <end position="315"/>
    </location>
</feature>
<keyword evidence="6 12" id="KW-0862">Zinc</keyword>
<feature type="compositionally biased region" description="Polar residues" evidence="15">
    <location>
        <begin position="180"/>
        <end position="194"/>
    </location>
</feature>
<dbReference type="SMART" id="SM01408">
    <property type="entry name" value="ING"/>
    <property type="match status" value="1"/>
</dbReference>
<feature type="site" description="Histone H3K4me3 binding" evidence="11">
    <location>
        <position position="354"/>
    </location>
</feature>
<evidence type="ECO:0000256" key="13">
    <source>
        <dbReference type="PROSITE-ProRule" id="PRU00146"/>
    </source>
</evidence>
<keyword evidence="9" id="KW-0804">Transcription</keyword>
<evidence type="ECO:0000313" key="17">
    <source>
        <dbReference type="EMBL" id="KAK2187789.1"/>
    </source>
</evidence>
<feature type="binding site" evidence="12">
    <location>
        <position position="357"/>
    </location>
    <ligand>
        <name>Zn(2+)</name>
        <dbReference type="ChEBI" id="CHEBI:29105"/>
        <label>2</label>
    </ligand>
</feature>
<keyword evidence="3" id="KW-0341">Growth regulation</keyword>
<dbReference type="PANTHER" id="PTHR10333">
    <property type="entry name" value="INHIBITOR OF GROWTH PROTEIN"/>
    <property type="match status" value="1"/>
</dbReference>
<feature type="region of interest" description="Disordered" evidence="15">
    <location>
        <begin position="174"/>
        <end position="194"/>
    </location>
</feature>
<evidence type="ECO:0000256" key="8">
    <source>
        <dbReference type="ARBA" id="ARBA00023015"/>
    </source>
</evidence>
<dbReference type="GO" id="GO:0005634">
    <property type="term" value="C:nucleus"/>
    <property type="evidence" value="ECO:0007669"/>
    <property type="project" value="UniProtKB-SubCell"/>
</dbReference>
<feature type="site" description="Histone H3K4me3 binding" evidence="11">
    <location>
        <position position="366"/>
    </location>
</feature>
<evidence type="ECO:0000256" key="11">
    <source>
        <dbReference type="PIRSR" id="PIRSR628651-50"/>
    </source>
</evidence>
<name>A0AAD9UFV3_RIDPI</name>
<evidence type="ECO:0000256" key="12">
    <source>
        <dbReference type="PIRSR" id="PIRSR628651-51"/>
    </source>
</evidence>
<comment type="domain">
    <text evidence="14">The PHD-type zinc finger mediates the binding to H3K4me3.</text>
</comment>
<feature type="site" description="Histone H3K4me3 binding" evidence="11">
    <location>
        <position position="343"/>
    </location>
</feature>
<dbReference type="InterPro" id="IPR024610">
    <property type="entry name" value="ING_N_histone-binding"/>
</dbReference>
<dbReference type="FunFam" id="3.30.40.10:FF:000103">
    <property type="entry name" value="Inhibitor of growth protein"/>
    <property type="match status" value="1"/>
</dbReference>
<dbReference type="SUPFAM" id="SSF57903">
    <property type="entry name" value="FYVE/PHD zinc finger"/>
    <property type="match status" value="1"/>
</dbReference>
<dbReference type="CDD" id="cd15585">
    <property type="entry name" value="PHD_ING3"/>
    <property type="match status" value="1"/>
</dbReference>
<dbReference type="Gene3D" id="3.30.40.10">
    <property type="entry name" value="Zinc/RING finger domain, C3HC4 (zinc finger)"/>
    <property type="match status" value="1"/>
</dbReference>
<organism evidence="17 18">
    <name type="scientific">Ridgeia piscesae</name>
    <name type="common">Tubeworm</name>
    <dbReference type="NCBI Taxonomy" id="27915"/>
    <lineage>
        <taxon>Eukaryota</taxon>
        <taxon>Metazoa</taxon>
        <taxon>Spiralia</taxon>
        <taxon>Lophotrochozoa</taxon>
        <taxon>Annelida</taxon>
        <taxon>Polychaeta</taxon>
        <taxon>Sedentaria</taxon>
        <taxon>Canalipalpata</taxon>
        <taxon>Sabellida</taxon>
        <taxon>Siboglinidae</taxon>
        <taxon>Ridgeia</taxon>
    </lineage>
</organism>
<evidence type="ECO:0000313" key="18">
    <source>
        <dbReference type="Proteomes" id="UP001209878"/>
    </source>
</evidence>
<dbReference type="InterPro" id="IPR028651">
    <property type="entry name" value="ING_fam"/>
</dbReference>
<accession>A0AAD9UFV3</accession>
<feature type="region of interest" description="Disordered" evidence="15">
    <location>
        <begin position="250"/>
        <end position="315"/>
    </location>
</feature>
<evidence type="ECO:0000256" key="4">
    <source>
        <dbReference type="ARBA" id="ARBA00022723"/>
    </source>
</evidence>
<dbReference type="PROSITE" id="PS50016">
    <property type="entry name" value="ZF_PHD_2"/>
    <property type="match status" value="1"/>
</dbReference>
<feature type="binding site" evidence="12">
    <location>
        <position position="371"/>
    </location>
    <ligand>
        <name>Zn(2+)</name>
        <dbReference type="ChEBI" id="CHEBI:29105"/>
        <label>1</label>
    </ligand>
</feature>
<reference evidence="17" key="1">
    <citation type="journal article" date="2023" name="Mol. Biol. Evol.">
        <title>Third-Generation Sequencing Reveals the Adaptive Role of the Epigenome in Three Deep-Sea Polychaetes.</title>
        <authorList>
            <person name="Perez M."/>
            <person name="Aroh O."/>
            <person name="Sun Y."/>
            <person name="Lan Y."/>
            <person name="Juniper S.K."/>
            <person name="Young C.R."/>
            <person name="Angers B."/>
            <person name="Qian P.Y."/>
        </authorList>
    </citation>
    <scope>NUCLEOTIDE SEQUENCE</scope>
    <source>
        <strain evidence="17">R07B-5</strain>
    </source>
</reference>
<dbReference type="AlphaFoldDB" id="A0AAD9UFV3"/>
<gene>
    <name evidence="17" type="ORF">NP493_154g03011</name>
</gene>
<keyword evidence="8" id="KW-0805">Transcription regulation</keyword>
<feature type="region of interest" description="Disordered" evidence="15">
    <location>
        <begin position="137"/>
        <end position="162"/>
    </location>
</feature>
<feature type="compositionally biased region" description="Low complexity" evidence="15">
    <location>
        <begin position="291"/>
        <end position="302"/>
    </location>
</feature>
<dbReference type="Gene3D" id="6.10.140.1740">
    <property type="match status" value="1"/>
</dbReference>
<evidence type="ECO:0000259" key="16">
    <source>
        <dbReference type="PROSITE" id="PS50016"/>
    </source>
</evidence>
<feature type="compositionally biased region" description="Low complexity" evidence="15">
    <location>
        <begin position="266"/>
        <end position="280"/>
    </location>
</feature>
<feature type="site" description="Histone H3K4me3 binding" evidence="11">
    <location>
        <position position="358"/>
    </location>
</feature>
<sequence length="397" mass="44564">MLYLEDYLEMIENLPMEMRDRFTEMREMDLQVQNAMDSLEEQVKTFFGKCGTSSNTPKQEWKDEQFDNIKKEYGKALEDADEKVQLTNQIYELVERHLRKLDQEVSKFKMELEADNAGITEMLEKRSLELDAPPHVNHHRAEKRKYTQSLSNHTEKRTTTDKVLSSLANEAVRESLGGHRSNSTTPSPANIMFNSTSSSTPAISYSLGHMGAGSNAAIAAAASRAIGATLEMQQGRRTASLKASYEAVSRSTDLAKDLQLTKDYNTPSTPSGSTPEPTKSSRTKKATARAQQQQQQQQQQPTQLPPPLPPSVELPPILPEAELVTEEVSGAPTWQYDPNEPRYCVCNDVSYGDMVGCDNEDCPIEWFHYGCVGLNQAPKGKWYCPQCTAAMRRRGRK</sequence>
<feature type="binding site" evidence="12">
    <location>
        <position position="346"/>
    </location>
    <ligand>
        <name>Zn(2+)</name>
        <dbReference type="ChEBI" id="CHEBI:29105"/>
        <label>1</label>
    </ligand>
</feature>
<feature type="domain" description="PHD-type" evidence="16">
    <location>
        <begin position="341"/>
        <end position="390"/>
    </location>
</feature>
<dbReference type="InterPro" id="IPR001965">
    <property type="entry name" value="Znf_PHD"/>
</dbReference>
<dbReference type="Pfam" id="PF12998">
    <property type="entry name" value="ING"/>
    <property type="match status" value="1"/>
</dbReference>
<feature type="binding site" evidence="12">
    <location>
        <position position="344"/>
    </location>
    <ligand>
        <name>Zn(2+)</name>
        <dbReference type="ChEBI" id="CHEBI:29105"/>
        <label>1</label>
    </ligand>
</feature>
<feature type="binding site" evidence="12">
    <location>
        <position position="362"/>
    </location>
    <ligand>
        <name>Zn(2+)</name>
        <dbReference type="ChEBI" id="CHEBI:29105"/>
        <label>2</label>
    </ligand>
</feature>
<keyword evidence="5 13" id="KW-0863">Zinc-finger</keyword>
<evidence type="ECO:0000256" key="14">
    <source>
        <dbReference type="RuleBase" id="RU361213"/>
    </source>
</evidence>
<keyword evidence="4 12" id="KW-0479">Metal-binding</keyword>
<keyword evidence="7 14" id="KW-0156">Chromatin regulator</keyword>